<comment type="caution">
    <text evidence="1">The sequence shown here is derived from an EMBL/GenBank/DDBJ whole genome shotgun (WGS) entry which is preliminary data.</text>
</comment>
<dbReference type="EMBL" id="BSYO01000011">
    <property type="protein sequence ID" value="GMH11484.1"/>
    <property type="molecule type" value="Genomic_DNA"/>
</dbReference>
<accession>A0AAD3SIM8</accession>
<organism evidence="1 2">
    <name type="scientific">Nepenthes gracilis</name>
    <name type="common">Slender pitcher plant</name>
    <dbReference type="NCBI Taxonomy" id="150966"/>
    <lineage>
        <taxon>Eukaryota</taxon>
        <taxon>Viridiplantae</taxon>
        <taxon>Streptophyta</taxon>
        <taxon>Embryophyta</taxon>
        <taxon>Tracheophyta</taxon>
        <taxon>Spermatophyta</taxon>
        <taxon>Magnoliopsida</taxon>
        <taxon>eudicotyledons</taxon>
        <taxon>Gunneridae</taxon>
        <taxon>Pentapetalae</taxon>
        <taxon>Caryophyllales</taxon>
        <taxon>Nepenthaceae</taxon>
        <taxon>Nepenthes</taxon>
    </lineage>
</organism>
<keyword evidence="2" id="KW-1185">Reference proteome</keyword>
<sequence length="101" mass="10862">MNCASVVILKKAKLIAIGTRKPCAVPTSIDLNSAPSVCGLPITLVHHNDVDVFIYCFRIGTLMGPADDDLPVVAEYFSFSFFKLVSSSEIVLSKASKLLSD</sequence>
<protein>
    <submittedName>
        <fullName evidence="1">Uncharacterized protein</fullName>
    </submittedName>
</protein>
<evidence type="ECO:0000313" key="1">
    <source>
        <dbReference type="EMBL" id="GMH11484.1"/>
    </source>
</evidence>
<name>A0AAD3SIM8_NEPGR</name>
<dbReference type="Proteomes" id="UP001279734">
    <property type="component" value="Unassembled WGS sequence"/>
</dbReference>
<reference evidence="1" key="1">
    <citation type="submission" date="2023-05" db="EMBL/GenBank/DDBJ databases">
        <title>Nepenthes gracilis genome sequencing.</title>
        <authorList>
            <person name="Fukushima K."/>
        </authorList>
    </citation>
    <scope>NUCLEOTIDE SEQUENCE</scope>
    <source>
        <strain evidence="1">SING2019-196</strain>
    </source>
</reference>
<evidence type="ECO:0000313" key="2">
    <source>
        <dbReference type="Proteomes" id="UP001279734"/>
    </source>
</evidence>
<gene>
    <name evidence="1" type="ORF">Nepgr_013325</name>
</gene>
<proteinExistence type="predicted"/>
<dbReference type="AlphaFoldDB" id="A0AAD3SIM8"/>